<sequence length="297" mass="33518">MGRRDAARFPPIGDHETIVCMLMQVRLETVDCPCCESKGHRHWASENGYDAVKCTRCGTVYIRERPRREDISAAARDGVHPTEDGVLDQRLHRQGWKVPFYAGIVRRFFEGEKGLRWLDVGAGNGEFVEAVQRALPDAEAMGIDPMKVKVACAQKRSVPITAQTLEEVTGSYDVISIINVFSHIPDFQHFGRLIRARLKPGGSLFIETGNGGDLPSRADYPGELLLPDHLVFSGIEQMKQTLGRLGFGRVEHFSRRTDHPLWAAKQMVKGALKGRPRVFIPWTRKFRTIFYRAYLDG</sequence>
<gene>
    <name evidence="1" type="ORF">CVN68_13670</name>
</gene>
<dbReference type="PANTHER" id="PTHR43861:SF5">
    <property type="entry name" value="BLL5978 PROTEIN"/>
    <property type="match status" value="1"/>
</dbReference>
<keyword evidence="2" id="KW-1185">Reference proteome</keyword>
<evidence type="ECO:0000313" key="2">
    <source>
        <dbReference type="Proteomes" id="UP000229081"/>
    </source>
</evidence>
<dbReference type="CDD" id="cd02440">
    <property type="entry name" value="AdoMet_MTases"/>
    <property type="match status" value="1"/>
</dbReference>
<proteinExistence type="predicted"/>
<protein>
    <recommendedName>
        <fullName evidence="3">Class I SAM-dependent methyltransferase</fullName>
    </recommendedName>
</protein>
<organism evidence="1 2">
    <name type="scientific">Sphingomonas psychrotolerans</name>
    <dbReference type="NCBI Taxonomy" id="1327635"/>
    <lineage>
        <taxon>Bacteria</taxon>
        <taxon>Pseudomonadati</taxon>
        <taxon>Pseudomonadota</taxon>
        <taxon>Alphaproteobacteria</taxon>
        <taxon>Sphingomonadales</taxon>
        <taxon>Sphingomonadaceae</taxon>
        <taxon>Sphingomonas</taxon>
    </lineage>
</organism>
<dbReference type="KEGG" id="sphc:CVN68_13670"/>
<dbReference type="OrthoDB" id="9777638at2"/>
<reference evidence="1 2" key="1">
    <citation type="submission" date="2017-11" db="EMBL/GenBank/DDBJ databases">
        <title>Complete genome sequence of Sphingomonas sp. Strain Cra20, a psychrotolerant potential plant growth promoting rhizobacteria.</title>
        <authorList>
            <person name="Luo Y."/>
        </authorList>
    </citation>
    <scope>NUCLEOTIDE SEQUENCE [LARGE SCALE GENOMIC DNA]</scope>
    <source>
        <strain evidence="1 2">Cra20</strain>
    </source>
</reference>
<dbReference type="AlphaFoldDB" id="A0A2K8MG88"/>
<evidence type="ECO:0008006" key="3">
    <source>
        <dbReference type="Google" id="ProtNLM"/>
    </source>
</evidence>
<dbReference type="PANTHER" id="PTHR43861">
    <property type="entry name" value="TRANS-ACONITATE 2-METHYLTRANSFERASE-RELATED"/>
    <property type="match status" value="1"/>
</dbReference>
<dbReference type="SUPFAM" id="SSF53335">
    <property type="entry name" value="S-adenosyl-L-methionine-dependent methyltransferases"/>
    <property type="match status" value="1"/>
</dbReference>
<dbReference type="Gene3D" id="3.40.50.150">
    <property type="entry name" value="Vaccinia Virus protein VP39"/>
    <property type="match status" value="1"/>
</dbReference>
<accession>A0A2K8MG88</accession>
<dbReference type="EMBL" id="CP024923">
    <property type="protein sequence ID" value="ATY32887.1"/>
    <property type="molecule type" value="Genomic_DNA"/>
</dbReference>
<dbReference type="InterPro" id="IPR029063">
    <property type="entry name" value="SAM-dependent_MTases_sf"/>
</dbReference>
<dbReference type="Pfam" id="PF13489">
    <property type="entry name" value="Methyltransf_23"/>
    <property type="match status" value="1"/>
</dbReference>
<dbReference type="Proteomes" id="UP000229081">
    <property type="component" value="Chromosome"/>
</dbReference>
<evidence type="ECO:0000313" key="1">
    <source>
        <dbReference type="EMBL" id="ATY32887.1"/>
    </source>
</evidence>
<name>A0A2K8MG88_9SPHN</name>